<evidence type="ECO:0000259" key="1">
    <source>
        <dbReference type="Pfam" id="PF12697"/>
    </source>
</evidence>
<accession>A0ABQ6A3H6</accession>
<reference evidence="3" key="1">
    <citation type="journal article" date="2019" name="Int. J. Syst. Evol. Microbiol.">
        <title>The Global Catalogue of Microorganisms (GCM) 10K type strain sequencing project: providing services to taxonomists for standard genome sequencing and annotation.</title>
        <authorList>
            <consortium name="The Broad Institute Genomics Platform"/>
            <consortium name="The Broad Institute Genome Sequencing Center for Infectious Disease"/>
            <person name="Wu L."/>
            <person name="Ma J."/>
        </authorList>
    </citation>
    <scope>NUCLEOTIDE SEQUENCE [LARGE SCALE GENOMIC DNA]</scope>
    <source>
        <strain evidence="3">NBRC 112502</strain>
    </source>
</reference>
<dbReference type="EMBL" id="BSOS01000033">
    <property type="protein sequence ID" value="GLR66724.1"/>
    <property type="molecule type" value="Genomic_DNA"/>
</dbReference>
<keyword evidence="3" id="KW-1185">Reference proteome</keyword>
<dbReference type="GO" id="GO:0016787">
    <property type="term" value="F:hydrolase activity"/>
    <property type="evidence" value="ECO:0007669"/>
    <property type="project" value="UniProtKB-KW"/>
</dbReference>
<evidence type="ECO:0000313" key="3">
    <source>
        <dbReference type="Proteomes" id="UP001156641"/>
    </source>
</evidence>
<comment type="caution">
    <text evidence="2">The sequence shown here is derived from an EMBL/GenBank/DDBJ whole genome shotgun (WGS) entry which is preliminary data.</text>
</comment>
<organism evidence="2 3">
    <name type="scientific">Acidocella aquatica</name>
    <dbReference type="NCBI Taxonomy" id="1922313"/>
    <lineage>
        <taxon>Bacteria</taxon>
        <taxon>Pseudomonadati</taxon>
        <taxon>Pseudomonadota</taxon>
        <taxon>Alphaproteobacteria</taxon>
        <taxon>Acetobacterales</taxon>
        <taxon>Acidocellaceae</taxon>
        <taxon>Acidocella</taxon>
    </lineage>
</organism>
<evidence type="ECO:0000313" key="2">
    <source>
        <dbReference type="EMBL" id="GLR66724.1"/>
    </source>
</evidence>
<keyword evidence="2" id="KW-0378">Hydrolase</keyword>
<gene>
    <name evidence="2" type="ORF">GCM10010909_14040</name>
</gene>
<sequence>MKLEIAHLPAEGARRGCVVFLHGAWCWNWYWKPYFLPYFASRGYDSTAFSLRGHGGSEGRAQLNAFSIADYVRDLRAVVETLENPLIVGHSMGGFITQAYLTQHTARGAVLLASTPPKTAFTPLLKTLLTGLTSPATGDLGMLRRQMFSRGPDDRSMDAYLHNIQAESLRAAGSIMLRGIKHPERIKTPLLVIGAGQDHLVPPPAVALTARTYRTQPVMFDEMSHMLMLEPRWQDVADTIIGFETSLAKG</sequence>
<dbReference type="Proteomes" id="UP001156641">
    <property type="component" value="Unassembled WGS sequence"/>
</dbReference>
<dbReference type="Gene3D" id="3.40.50.1820">
    <property type="entry name" value="alpha/beta hydrolase"/>
    <property type="match status" value="1"/>
</dbReference>
<name>A0ABQ6A3H6_9PROT</name>
<dbReference type="PANTHER" id="PTHR43194:SF2">
    <property type="entry name" value="PEROXISOMAL MEMBRANE PROTEIN LPX1"/>
    <property type="match status" value="1"/>
</dbReference>
<dbReference type="Pfam" id="PF12697">
    <property type="entry name" value="Abhydrolase_6"/>
    <property type="match status" value="1"/>
</dbReference>
<feature type="domain" description="AB hydrolase-1" evidence="1">
    <location>
        <begin position="18"/>
        <end position="238"/>
    </location>
</feature>
<dbReference type="InterPro" id="IPR000073">
    <property type="entry name" value="AB_hydrolase_1"/>
</dbReference>
<dbReference type="PANTHER" id="PTHR43194">
    <property type="entry name" value="HYDROLASE ALPHA/BETA FOLD FAMILY"/>
    <property type="match status" value="1"/>
</dbReference>
<dbReference type="RefSeq" id="WP_284257426.1">
    <property type="nucleotide sequence ID" value="NZ_BSOS01000033.1"/>
</dbReference>
<dbReference type="InterPro" id="IPR050228">
    <property type="entry name" value="Carboxylesterase_BioH"/>
</dbReference>
<proteinExistence type="predicted"/>
<dbReference type="InterPro" id="IPR029058">
    <property type="entry name" value="AB_hydrolase_fold"/>
</dbReference>
<protein>
    <submittedName>
        <fullName evidence="2">Alpha/beta hydrolase</fullName>
    </submittedName>
</protein>
<dbReference type="SUPFAM" id="SSF53474">
    <property type="entry name" value="alpha/beta-Hydrolases"/>
    <property type="match status" value="1"/>
</dbReference>